<sequence>MLKLGHRLCLALTGLVTLGTVITTALPTPAAETVVLRYGIFRGSLPVSDLNEFVETGETSRRLRRYLRLADLEEEQFRQILTEEVSTSPRTLKLLLGSPAGDVLLQEVSEYLYVPNRRDDQDKLRTALTTSAEDSQISLIEVLQNYPSDRVYINVNRVVSTYQQFASIQERFGGILNGRLSEIIEGLGL</sequence>
<dbReference type="GO" id="GO:0016787">
    <property type="term" value="F:hydrolase activity"/>
    <property type="evidence" value="ECO:0007669"/>
    <property type="project" value="UniProtKB-KW"/>
</dbReference>
<keyword evidence="2" id="KW-0378">Hydrolase</keyword>
<evidence type="ECO:0000259" key="1">
    <source>
        <dbReference type="Pfam" id="PF07176"/>
    </source>
</evidence>
<name>A0AA97AE84_9CYAN</name>
<dbReference type="Pfam" id="PF07176">
    <property type="entry name" value="DUF1400"/>
    <property type="match status" value="1"/>
</dbReference>
<reference evidence="2" key="1">
    <citation type="submission" date="2020-05" db="EMBL/GenBank/DDBJ databases">
        <authorList>
            <person name="Zhu T."/>
            <person name="Keshari N."/>
            <person name="Lu X."/>
        </authorList>
    </citation>
    <scope>NUCLEOTIDE SEQUENCE</scope>
    <source>
        <strain evidence="2">NK1-12</strain>
    </source>
</reference>
<feature type="domain" description="DUF1400" evidence="1">
    <location>
        <begin position="30"/>
        <end position="154"/>
    </location>
</feature>
<gene>
    <name evidence="2" type="ORF">HJG54_01860</name>
</gene>
<protein>
    <submittedName>
        <fullName evidence="2">Alpha/beta hydrolase</fullName>
    </submittedName>
</protein>
<proteinExistence type="predicted"/>
<dbReference type="InterPro" id="IPR010802">
    <property type="entry name" value="DUF1400"/>
</dbReference>
<evidence type="ECO:0000313" key="2">
    <source>
        <dbReference type="EMBL" id="WNZ21735.1"/>
    </source>
</evidence>
<dbReference type="AlphaFoldDB" id="A0AA97AE84"/>
<accession>A0AA97AE84</accession>
<dbReference type="RefSeq" id="WP_316433036.1">
    <property type="nucleotide sequence ID" value="NZ_CP053586.1"/>
</dbReference>
<dbReference type="EMBL" id="CP053586">
    <property type="protein sequence ID" value="WNZ21735.1"/>
    <property type="molecule type" value="Genomic_DNA"/>
</dbReference>
<organism evidence="2">
    <name type="scientific">Leptolyngbya sp. NK1-12</name>
    <dbReference type="NCBI Taxonomy" id="2547451"/>
    <lineage>
        <taxon>Bacteria</taxon>
        <taxon>Bacillati</taxon>
        <taxon>Cyanobacteriota</taxon>
        <taxon>Cyanophyceae</taxon>
        <taxon>Leptolyngbyales</taxon>
        <taxon>Leptolyngbyaceae</taxon>
        <taxon>Leptolyngbya group</taxon>
        <taxon>Leptolyngbya</taxon>
    </lineage>
</organism>